<sequence>MEILAFLSWNKTLSSMSFSFPKKDLIPKEFQISPKHQKHYLMDGELRTWAGKTETVLSPIFLETETGLEQVVLGSYPSFGEAEALEALDSAVKAYNQGAGEWPQSTVEQRIAAIENFISLMQTKREEIILFLMWEIGKTHKDSIKEFERTIEYINDTIEALKTMEKDSSKFITEKGILAQIKRAPYGVVLCMGPFNYPLNETFCTLIPALAMGNTVVFKPAKFGVLLLEPLLECFQKAFPKGVINTLYGDGAKVVSPIMESGKVDVFAFIGSSTTANIITKKHPKLNRLRSVLGLNAKNPAILLEDCDLDAVVPEVLAGSLAYNGQRCTALKIIFVPEKLAEPFLEKYLTLLKTWKRGMPWEKDIMLTPLPEEGKTKWLTELIEDAVTHGAKIHNSKGGMVTESFMNPAVLYPVSKQSRVYHEEQFGPIVPIVPYENIEETLEYVRDSNMGQQASIFGKDAKTIGLLVDRLVNQVARVNINAQCQRGPDSFPFTGRKDSADGTLSVTDALRVFSIRSLVATKDEESGKEIIRKIVETKSSRFIGTETKF</sequence>
<dbReference type="Pfam" id="PF00171">
    <property type="entry name" value="Aldedh"/>
    <property type="match status" value="1"/>
</dbReference>
<dbReference type="EMBL" id="AP025028">
    <property type="protein sequence ID" value="BDA79846.1"/>
    <property type="molecule type" value="Genomic_DNA"/>
</dbReference>
<evidence type="ECO:0000259" key="3">
    <source>
        <dbReference type="Pfam" id="PF00171"/>
    </source>
</evidence>
<keyword evidence="2" id="KW-0560">Oxidoreductase</keyword>
<evidence type="ECO:0000256" key="1">
    <source>
        <dbReference type="ARBA" id="ARBA00009986"/>
    </source>
</evidence>
<dbReference type="InterPro" id="IPR016163">
    <property type="entry name" value="Ald_DH_C"/>
</dbReference>
<dbReference type="InterPro" id="IPR050740">
    <property type="entry name" value="Aldehyde_DH_Superfamily"/>
</dbReference>
<organism evidence="4 5">
    <name type="scientific">Leptospira kobayashii</name>
    <dbReference type="NCBI Taxonomy" id="1917830"/>
    <lineage>
        <taxon>Bacteria</taxon>
        <taxon>Pseudomonadati</taxon>
        <taxon>Spirochaetota</taxon>
        <taxon>Spirochaetia</taxon>
        <taxon>Leptospirales</taxon>
        <taxon>Leptospiraceae</taxon>
        <taxon>Leptospira</taxon>
    </lineage>
</organism>
<dbReference type="CDD" id="cd07082">
    <property type="entry name" value="ALDH_F11_NP-GAPDH"/>
    <property type="match status" value="1"/>
</dbReference>
<dbReference type="Gene3D" id="3.40.605.10">
    <property type="entry name" value="Aldehyde Dehydrogenase, Chain A, domain 1"/>
    <property type="match status" value="1"/>
</dbReference>
<keyword evidence="5" id="KW-1185">Reference proteome</keyword>
<name>A0ABN6KIC6_9LEPT</name>
<gene>
    <name evidence="4" type="ORF">LPTSP3_g27760</name>
</gene>
<dbReference type="InterPro" id="IPR016160">
    <property type="entry name" value="Ald_DH_CS_CYS"/>
</dbReference>
<dbReference type="InterPro" id="IPR015590">
    <property type="entry name" value="Aldehyde_DH_dom"/>
</dbReference>
<comment type="similarity">
    <text evidence="1">Belongs to the aldehyde dehydrogenase family.</text>
</comment>
<dbReference type="Proteomes" id="UP000245263">
    <property type="component" value="Chromosome 1"/>
</dbReference>
<dbReference type="PROSITE" id="PS00070">
    <property type="entry name" value="ALDEHYDE_DEHYDR_CYS"/>
    <property type="match status" value="1"/>
</dbReference>
<feature type="domain" description="Aldehyde dehydrogenase" evidence="3">
    <location>
        <begin position="70"/>
        <end position="513"/>
    </location>
</feature>
<dbReference type="Gene3D" id="3.40.309.10">
    <property type="entry name" value="Aldehyde Dehydrogenase, Chain A, domain 2"/>
    <property type="match status" value="1"/>
</dbReference>
<dbReference type="PANTHER" id="PTHR43353:SF5">
    <property type="entry name" value="SUCCINATE-SEMIALDEHYDE DEHYDROGENASE, MITOCHONDRIAL"/>
    <property type="match status" value="1"/>
</dbReference>
<accession>A0ABN6KIC6</accession>
<dbReference type="PANTHER" id="PTHR43353">
    <property type="entry name" value="SUCCINATE-SEMIALDEHYDE DEHYDROGENASE, MITOCHONDRIAL"/>
    <property type="match status" value="1"/>
</dbReference>
<evidence type="ECO:0000256" key="2">
    <source>
        <dbReference type="ARBA" id="ARBA00023002"/>
    </source>
</evidence>
<protein>
    <submittedName>
        <fullName evidence="4">Glyceraldehyde-3-phosphate dehydrogenase</fullName>
    </submittedName>
</protein>
<dbReference type="InterPro" id="IPR016161">
    <property type="entry name" value="Ald_DH/histidinol_DH"/>
</dbReference>
<evidence type="ECO:0000313" key="5">
    <source>
        <dbReference type="Proteomes" id="UP000245263"/>
    </source>
</evidence>
<proteinExistence type="inferred from homology"/>
<evidence type="ECO:0000313" key="4">
    <source>
        <dbReference type="EMBL" id="BDA79846.1"/>
    </source>
</evidence>
<reference evidence="4 5" key="1">
    <citation type="submission" date="2021-08" db="EMBL/GenBank/DDBJ databases">
        <title>Complete genome sequence of Leptospira kobayashii strain E30.</title>
        <authorList>
            <person name="Nakao R."/>
            <person name="Nakamura S."/>
            <person name="Masuzawa T."/>
            <person name="Koizumi N."/>
        </authorList>
    </citation>
    <scope>NUCLEOTIDE SEQUENCE [LARGE SCALE GENOMIC DNA]</scope>
    <source>
        <strain evidence="4 5">E30</strain>
    </source>
</reference>
<dbReference type="InterPro" id="IPR016162">
    <property type="entry name" value="Ald_DH_N"/>
</dbReference>
<dbReference type="SUPFAM" id="SSF53720">
    <property type="entry name" value="ALDH-like"/>
    <property type="match status" value="1"/>
</dbReference>